<keyword evidence="6" id="KW-0269">Exonuclease</keyword>
<evidence type="ECO:0000256" key="4">
    <source>
        <dbReference type="ARBA" id="ARBA00022763"/>
    </source>
</evidence>
<sequence length="694" mass="75842">MKRKASDPVDLTADSDAGSSSADDSNRASTSKSTSKPNTKSKKKKVEAPRHLEVAQSMAKSEGLGPRSVLLGGTGTGQEHAGRLKVTRVDKDDEDQAAAPPPKPKRRTVHRETPNQILPFKVESKNNEGPAELIARLAYGEPHLHLLGRVKDGRGRRKKDQDSDSDEDDADKPFTIETLVGSDPDKHVQSAIWIAPKVQTPWLPKQFKTGHLAKARDENAGHESLSDGDVDATDDNKKKKKGKKVKQPQKVQGPTKKPLLIVQGKKPDADEQKNKTEIETVIHCPTSDTQQEPEKNEPLPMNVSFSMILRHSFAEKDHLRSAIGRPEATPEAWSSLEHAIWVQDLPRLSQPATSLDQNPTHTDFSRSLLNFLRSDSLALRKTGEKDTPASNALVQLERNLCRFDFSSTENLRLVVSHAGSHVGEDEVAEAGGLASLAEAIASLSPSCHGEGDWKIEYLTPQVGSLSREFLEHLHAAAQGISPLEYAEAQTDRAQAAEAAFAAAHGEPEDERVKVLYPTEKRVDASKEQAGRHLIKWEGDEGPDDLRKTVLRQLELKSGRLNGSALMIILHKPTSPAASEEDPEPFEAFLYNGSHLPSPDSWGTYRPCSEREDATCKLARTDLGVLYRCATASTAKKLEKRVSALVPYVRTPELEKFEDDDEPAPTCEQKEKKAPGRPKGSGSGSKGKGKAAGGK</sequence>
<dbReference type="PANTHER" id="PTHR12415:SF0">
    <property type="entry name" value="TYROSYL-DNA PHOSPHODIESTERASE 1"/>
    <property type="match status" value="1"/>
</dbReference>
<feature type="region of interest" description="Disordered" evidence="9">
    <location>
        <begin position="648"/>
        <end position="694"/>
    </location>
</feature>
<evidence type="ECO:0000256" key="7">
    <source>
        <dbReference type="ARBA" id="ARBA00023204"/>
    </source>
</evidence>
<keyword evidence="4" id="KW-0227">DNA damage</keyword>
<proteinExistence type="inferred from homology"/>
<evidence type="ECO:0000256" key="5">
    <source>
        <dbReference type="ARBA" id="ARBA00022801"/>
    </source>
</evidence>
<dbReference type="OrthoDB" id="47785at2759"/>
<dbReference type="Proteomes" id="UP000777482">
    <property type="component" value="Unassembled WGS sequence"/>
</dbReference>
<evidence type="ECO:0000256" key="8">
    <source>
        <dbReference type="ARBA" id="ARBA00023242"/>
    </source>
</evidence>
<feature type="region of interest" description="Disordered" evidence="9">
    <location>
        <begin position="145"/>
        <end position="182"/>
    </location>
</feature>
<reference evidence="10 11" key="1">
    <citation type="submission" date="2020-11" db="EMBL/GenBank/DDBJ databases">
        <title>Kefir isolates.</title>
        <authorList>
            <person name="Marcisauskas S."/>
            <person name="Kim Y."/>
            <person name="Blasche S."/>
        </authorList>
    </citation>
    <scope>NUCLEOTIDE SEQUENCE [LARGE SCALE GENOMIC DNA]</scope>
    <source>
        <strain evidence="10 11">KR</strain>
    </source>
</reference>
<keyword evidence="11" id="KW-1185">Reference proteome</keyword>
<dbReference type="GO" id="GO:0003690">
    <property type="term" value="F:double-stranded DNA binding"/>
    <property type="evidence" value="ECO:0007669"/>
    <property type="project" value="TreeGrafter"/>
</dbReference>
<feature type="compositionally biased region" description="Basic and acidic residues" evidence="9">
    <location>
        <begin position="265"/>
        <end position="274"/>
    </location>
</feature>
<evidence type="ECO:0000313" key="10">
    <source>
        <dbReference type="EMBL" id="KAG0663103.1"/>
    </source>
</evidence>
<comment type="similarity">
    <text evidence="2">Belongs to the tyrosyl-DNA phosphodiesterase family.</text>
</comment>
<feature type="region of interest" description="Disordered" evidence="9">
    <location>
        <begin position="217"/>
        <end position="274"/>
    </location>
</feature>
<dbReference type="SUPFAM" id="SSF56024">
    <property type="entry name" value="Phospholipase D/nuclease"/>
    <property type="match status" value="1"/>
</dbReference>
<dbReference type="GO" id="GO:0004527">
    <property type="term" value="F:exonuclease activity"/>
    <property type="evidence" value="ECO:0007669"/>
    <property type="project" value="UniProtKB-KW"/>
</dbReference>
<feature type="compositionally biased region" description="Basic residues" evidence="9">
    <location>
        <begin position="238"/>
        <end position="247"/>
    </location>
</feature>
<comment type="subcellular location">
    <subcellularLocation>
        <location evidence="1">Nucleus</location>
    </subcellularLocation>
</comment>
<keyword evidence="8" id="KW-0539">Nucleus</keyword>
<keyword evidence="3" id="KW-0540">Nuclease</keyword>
<dbReference type="Pfam" id="PF06087">
    <property type="entry name" value="Tyr-DNA_phospho"/>
    <property type="match status" value="1"/>
</dbReference>
<name>A0A9P6W2Z2_RHOMI</name>
<feature type="compositionally biased region" description="Low complexity" evidence="9">
    <location>
        <begin position="248"/>
        <end position="258"/>
    </location>
</feature>
<accession>A0A9P6W2Z2</accession>
<dbReference type="AlphaFoldDB" id="A0A9P6W2Z2"/>
<feature type="region of interest" description="Disordered" evidence="9">
    <location>
        <begin position="1"/>
        <end position="115"/>
    </location>
</feature>
<evidence type="ECO:0000256" key="9">
    <source>
        <dbReference type="SAM" id="MobiDB-lite"/>
    </source>
</evidence>
<evidence type="ECO:0000256" key="3">
    <source>
        <dbReference type="ARBA" id="ARBA00022722"/>
    </source>
</evidence>
<dbReference type="EMBL" id="PUHQ01000022">
    <property type="protein sequence ID" value="KAG0663103.1"/>
    <property type="molecule type" value="Genomic_DNA"/>
</dbReference>
<dbReference type="GO" id="GO:0017005">
    <property type="term" value="F:3'-tyrosyl-DNA phosphodiesterase activity"/>
    <property type="evidence" value="ECO:0007669"/>
    <property type="project" value="TreeGrafter"/>
</dbReference>
<dbReference type="Gene3D" id="3.30.870.10">
    <property type="entry name" value="Endonuclease Chain A"/>
    <property type="match status" value="2"/>
</dbReference>
<evidence type="ECO:0000256" key="1">
    <source>
        <dbReference type="ARBA" id="ARBA00004123"/>
    </source>
</evidence>
<evidence type="ECO:0000256" key="6">
    <source>
        <dbReference type="ARBA" id="ARBA00022839"/>
    </source>
</evidence>
<organism evidence="10 11">
    <name type="scientific">Rhodotorula mucilaginosa</name>
    <name type="common">Yeast</name>
    <name type="synonym">Rhodotorula rubra</name>
    <dbReference type="NCBI Taxonomy" id="5537"/>
    <lineage>
        <taxon>Eukaryota</taxon>
        <taxon>Fungi</taxon>
        <taxon>Dikarya</taxon>
        <taxon>Basidiomycota</taxon>
        <taxon>Pucciniomycotina</taxon>
        <taxon>Microbotryomycetes</taxon>
        <taxon>Sporidiobolales</taxon>
        <taxon>Sporidiobolaceae</taxon>
        <taxon>Rhodotorula</taxon>
    </lineage>
</organism>
<dbReference type="InterPro" id="IPR010347">
    <property type="entry name" value="Tdp1"/>
</dbReference>
<protein>
    <submittedName>
        <fullName evidence="10">Uncharacterized protein</fullName>
    </submittedName>
</protein>
<keyword evidence="7" id="KW-0234">DNA repair</keyword>
<evidence type="ECO:0000313" key="11">
    <source>
        <dbReference type="Proteomes" id="UP000777482"/>
    </source>
</evidence>
<feature type="compositionally biased region" description="Gly residues" evidence="9">
    <location>
        <begin position="678"/>
        <end position="694"/>
    </location>
</feature>
<gene>
    <name evidence="10" type="ORF">C6P46_002946</name>
</gene>
<dbReference type="PANTHER" id="PTHR12415">
    <property type="entry name" value="TYROSYL-DNA PHOSPHODIESTERASE 1"/>
    <property type="match status" value="1"/>
</dbReference>
<feature type="compositionally biased region" description="Low complexity" evidence="9">
    <location>
        <begin position="14"/>
        <end position="38"/>
    </location>
</feature>
<dbReference type="GO" id="GO:0005634">
    <property type="term" value="C:nucleus"/>
    <property type="evidence" value="ECO:0007669"/>
    <property type="project" value="UniProtKB-SubCell"/>
</dbReference>
<keyword evidence="5" id="KW-0378">Hydrolase</keyword>
<comment type="caution">
    <text evidence="10">The sequence shown here is derived from an EMBL/GenBank/DDBJ whole genome shotgun (WGS) entry which is preliminary data.</text>
</comment>
<dbReference type="GO" id="GO:0003697">
    <property type="term" value="F:single-stranded DNA binding"/>
    <property type="evidence" value="ECO:0007669"/>
    <property type="project" value="TreeGrafter"/>
</dbReference>
<dbReference type="GO" id="GO:0006281">
    <property type="term" value="P:DNA repair"/>
    <property type="evidence" value="ECO:0007669"/>
    <property type="project" value="UniProtKB-KW"/>
</dbReference>
<evidence type="ECO:0000256" key="2">
    <source>
        <dbReference type="ARBA" id="ARBA00010205"/>
    </source>
</evidence>